<dbReference type="Proteomes" id="UP001589608">
    <property type="component" value="Unassembled WGS sequence"/>
</dbReference>
<evidence type="ECO:0000313" key="2">
    <source>
        <dbReference type="EMBL" id="MFB9451382.1"/>
    </source>
</evidence>
<sequence length="200" mass="21413">MTDFDVRALDAATWDGFAALVAAHNGVFGGCWCMAFHAEGVGRGHTPADNRAAKEARVRDGRAHAALVHEGGACVGWCQYGPAGELPRIKRRKAYEEGGATAPDWRVTCFFVARSHRRRGVADAALGGALELIAAAGGGVVESYPEDVAGRTVANAFLHNGTVALFERHGFARDRRIGKHHWVVRRVVGPAPDQGVVHDR</sequence>
<dbReference type="RefSeq" id="WP_223104371.1">
    <property type="nucleotide sequence ID" value="NZ_CP061913.1"/>
</dbReference>
<reference evidence="2 3" key="1">
    <citation type="submission" date="2024-09" db="EMBL/GenBank/DDBJ databases">
        <authorList>
            <person name="Sun Q."/>
            <person name="Mori K."/>
        </authorList>
    </citation>
    <scope>NUCLEOTIDE SEQUENCE [LARGE SCALE GENOMIC DNA]</scope>
    <source>
        <strain evidence="2 3">JCM 3307</strain>
    </source>
</reference>
<dbReference type="PROSITE" id="PS51257">
    <property type="entry name" value="PROKAR_LIPOPROTEIN"/>
    <property type="match status" value="1"/>
</dbReference>
<keyword evidence="3" id="KW-1185">Reference proteome</keyword>
<comment type="caution">
    <text evidence="2">The sequence shown here is derived from an EMBL/GenBank/DDBJ whole genome shotgun (WGS) entry which is preliminary data.</text>
</comment>
<organism evidence="2 3">
    <name type="scientific">Dactylosporangium vinaceum</name>
    <dbReference type="NCBI Taxonomy" id="53362"/>
    <lineage>
        <taxon>Bacteria</taxon>
        <taxon>Bacillati</taxon>
        <taxon>Actinomycetota</taxon>
        <taxon>Actinomycetes</taxon>
        <taxon>Micromonosporales</taxon>
        <taxon>Micromonosporaceae</taxon>
        <taxon>Dactylosporangium</taxon>
    </lineage>
</organism>
<evidence type="ECO:0000259" key="1">
    <source>
        <dbReference type="PROSITE" id="PS51186"/>
    </source>
</evidence>
<proteinExistence type="predicted"/>
<dbReference type="InterPro" id="IPR016181">
    <property type="entry name" value="Acyl_CoA_acyltransferase"/>
</dbReference>
<dbReference type="PROSITE" id="PS51186">
    <property type="entry name" value="GNAT"/>
    <property type="match status" value="1"/>
</dbReference>
<accession>A0ABV5MR81</accession>
<protein>
    <submittedName>
        <fullName evidence="2">GNAT family N-acetyltransferase</fullName>
    </submittedName>
</protein>
<dbReference type="EMBL" id="JBHMCA010000090">
    <property type="protein sequence ID" value="MFB9451382.1"/>
    <property type="molecule type" value="Genomic_DNA"/>
</dbReference>
<name>A0ABV5MR81_9ACTN</name>
<feature type="domain" description="N-acetyltransferase" evidence="1">
    <location>
        <begin position="4"/>
        <end position="189"/>
    </location>
</feature>
<dbReference type="InterPro" id="IPR000182">
    <property type="entry name" value="GNAT_dom"/>
</dbReference>
<dbReference type="SUPFAM" id="SSF55729">
    <property type="entry name" value="Acyl-CoA N-acyltransferases (Nat)"/>
    <property type="match status" value="1"/>
</dbReference>
<dbReference type="Gene3D" id="3.40.630.30">
    <property type="match status" value="1"/>
</dbReference>
<gene>
    <name evidence="2" type="ORF">ACFFTR_50680</name>
</gene>
<evidence type="ECO:0000313" key="3">
    <source>
        <dbReference type="Proteomes" id="UP001589608"/>
    </source>
</evidence>